<protein>
    <submittedName>
        <fullName evidence="2">Uncharacterized protein</fullName>
    </submittedName>
</protein>
<feature type="region of interest" description="Disordered" evidence="1">
    <location>
        <begin position="142"/>
        <end position="251"/>
    </location>
</feature>
<dbReference type="AlphaFoldDB" id="A0A6L2KQ03"/>
<organism evidence="2">
    <name type="scientific">Tanacetum cinerariifolium</name>
    <name type="common">Dalmatian daisy</name>
    <name type="synonym">Chrysanthemum cinerariifolium</name>
    <dbReference type="NCBI Taxonomy" id="118510"/>
    <lineage>
        <taxon>Eukaryota</taxon>
        <taxon>Viridiplantae</taxon>
        <taxon>Streptophyta</taxon>
        <taxon>Embryophyta</taxon>
        <taxon>Tracheophyta</taxon>
        <taxon>Spermatophyta</taxon>
        <taxon>Magnoliopsida</taxon>
        <taxon>eudicotyledons</taxon>
        <taxon>Gunneridae</taxon>
        <taxon>Pentapetalae</taxon>
        <taxon>asterids</taxon>
        <taxon>campanulids</taxon>
        <taxon>Asterales</taxon>
        <taxon>Asteraceae</taxon>
        <taxon>Asteroideae</taxon>
        <taxon>Anthemideae</taxon>
        <taxon>Anthemidinae</taxon>
        <taxon>Tanacetum</taxon>
    </lineage>
</organism>
<feature type="compositionally biased region" description="Acidic residues" evidence="1">
    <location>
        <begin position="197"/>
        <end position="215"/>
    </location>
</feature>
<evidence type="ECO:0000313" key="2">
    <source>
        <dbReference type="EMBL" id="GEU51611.1"/>
    </source>
</evidence>
<sequence>MMIDPTKTQKEATYQVVLDTLSLSPCYNAFLIVADVLEIYMHQFWFTISKIKDSLSYQFKLYNKNEEIVTFIKEIGYKGDLESITESFTNHMYQPRRTFSSLINICLSRKTTGLDQLVLSRAKIMLGGSSKGAGFKLEVPYEQKDKSAESSKGVGTSPEVPDESKGKTASDDEDDWGSEDDETFLKNIKEPEVDWLSTDEDEAKNDDDEDEEDDKSIDIQETNDERTNYDNDDAKEEKKEDELKGDDQAKNKQEVGHVLVTHKDKPICFYPPPITQSRLTLITSLMDIEIQHVVPNIQQDPLHEVSVSVISTPTTLPTTPPPITSPPATTTEAPLPLFFEPETLTAALQRLFIVEQKSTTQSQSQCTGETIQAEETVFKAVDTDMPLNQGDDTGNTDLQPNFKAVTNDDWFKKPARPHTPDLEWNTRKSIDDASKQSWLNDLANAKKPSLTFDDLMSTPVDFSAFAINHLKINKLTKVDLVGSVYNLLKGTCKNCMELKYNMEECYRGLSDQLDWNNPEGNHYPYDLRISHWGPKRQRFYGYVINKVSRHDVYSTMWILSVTSVTVDECYGYGLLKETVV</sequence>
<gene>
    <name evidence="2" type="ORF">Tci_023589</name>
</gene>
<reference evidence="2" key="1">
    <citation type="journal article" date="2019" name="Sci. Rep.">
        <title>Draft genome of Tanacetum cinerariifolium, the natural source of mosquito coil.</title>
        <authorList>
            <person name="Yamashiro T."/>
            <person name="Shiraishi A."/>
            <person name="Satake H."/>
            <person name="Nakayama K."/>
        </authorList>
    </citation>
    <scope>NUCLEOTIDE SEQUENCE</scope>
</reference>
<name>A0A6L2KQ03_TANCI</name>
<feature type="compositionally biased region" description="Basic and acidic residues" evidence="1">
    <location>
        <begin position="183"/>
        <end position="192"/>
    </location>
</feature>
<feature type="compositionally biased region" description="Acidic residues" evidence="1">
    <location>
        <begin position="171"/>
        <end position="182"/>
    </location>
</feature>
<evidence type="ECO:0000256" key="1">
    <source>
        <dbReference type="SAM" id="MobiDB-lite"/>
    </source>
</evidence>
<feature type="compositionally biased region" description="Basic and acidic residues" evidence="1">
    <location>
        <begin position="235"/>
        <end position="251"/>
    </location>
</feature>
<comment type="caution">
    <text evidence="2">The sequence shown here is derived from an EMBL/GenBank/DDBJ whole genome shotgun (WGS) entry which is preliminary data.</text>
</comment>
<accession>A0A6L2KQ03</accession>
<dbReference type="EMBL" id="BKCJ010002892">
    <property type="protein sequence ID" value="GEU51611.1"/>
    <property type="molecule type" value="Genomic_DNA"/>
</dbReference>
<proteinExistence type="predicted"/>